<dbReference type="GO" id="GO:0006532">
    <property type="term" value="P:aspartate biosynthetic process"/>
    <property type="evidence" value="ECO:0007669"/>
    <property type="project" value="TreeGrafter"/>
</dbReference>
<evidence type="ECO:0000256" key="6">
    <source>
        <dbReference type="ARBA" id="ARBA00022679"/>
    </source>
</evidence>
<dbReference type="GO" id="GO:0030170">
    <property type="term" value="F:pyridoxal phosphate binding"/>
    <property type="evidence" value="ECO:0007669"/>
    <property type="project" value="InterPro"/>
</dbReference>
<dbReference type="InterPro" id="IPR015421">
    <property type="entry name" value="PyrdxlP-dep_Trfase_major"/>
</dbReference>
<comment type="subunit">
    <text evidence="3">Homodimer.</text>
</comment>
<evidence type="ECO:0000256" key="3">
    <source>
        <dbReference type="ARBA" id="ARBA00011738"/>
    </source>
</evidence>
<comment type="cofactor">
    <cofactor evidence="1">
        <name>pyridoxal 5'-phosphate</name>
        <dbReference type="ChEBI" id="CHEBI:597326"/>
    </cofactor>
</comment>
<dbReference type="GO" id="GO:0005829">
    <property type="term" value="C:cytosol"/>
    <property type="evidence" value="ECO:0007669"/>
    <property type="project" value="TreeGrafter"/>
</dbReference>
<dbReference type="SUPFAM" id="SSF53383">
    <property type="entry name" value="PLP-dependent transferases"/>
    <property type="match status" value="1"/>
</dbReference>
<dbReference type="InterPro" id="IPR004839">
    <property type="entry name" value="Aminotransferase_I/II_large"/>
</dbReference>
<evidence type="ECO:0000313" key="11">
    <source>
        <dbReference type="Proteomes" id="UP001149813"/>
    </source>
</evidence>
<gene>
    <name evidence="10" type="primary">aat2</name>
    <name evidence="10" type="ORF">LPJ53_005463</name>
</gene>
<evidence type="ECO:0000256" key="7">
    <source>
        <dbReference type="ARBA" id="ARBA00022898"/>
    </source>
</evidence>
<dbReference type="PANTHER" id="PTHR11879">
    <property type="entry name" value="ASPARTATE AMINOTRANSFERASE"/>
    <property type="match status" value="1"/>
</dbReference>
<keyword evidence="6 10" id="KW-0808">Transferase</keyword>
<accession>A0A9W7XVN0</accession>
<dbReference type="EMBL" id="JANBOJ010000332">
    <property type="protein sequence ID" value="KAJ1719840.1"/>
    <property type="molecule type" value="Genomic_DNA"/>
</dbReference>
<organism evidence="10 11">
    <name type="scientific">Coemansia erecta</name>
    <dbReference type="NCBI Taxonomy" id="147472"/>
    <lineage>
        <taxon>Eukaryota</taxon>
        <taxon>Fungi</taxon>
        <taxon>Fungi incertae sedis</taxon>
        <taxon>Zoopagomycota</taxon>
        <taxon>Kickxellomycotina</taxon>
        <taxon>Kickxellomycetes</taxon>
        <taxon>Kickxellales</taxon>
        <taxon>Kickxellaceae</taxon>
        <taxon>Coemansia</taxon>
    </lineage>
</organism>
<dbReference type="NCBIfam" id="NF006719">
    <property type="entry name" value="PRK09257.1"/>
    <property type="match status" value="1"/>
</dbReference>
<evidence type="ECO:0000256" key="1">
    <source>
        <dbReference type="ARBA" id="ARBA00001933"/>
    </source>
</evidence>
<dbReference type="PANTHER" id="PTHR11879:SF55">
    <property type="entry name" value="GLUTAMATE OXALOACETATE TRANSAMINASE 1, ISOFORM B"/>
    <property type="match status" value="1"/>
</dbReference>
<comment type="caution">
    <text evidence="10">The sequence shown here is derived from an EMBL/GenBank/DDBJ whole genome shotgun (WGS) entry which is preliminary data.</text>
</comment>
<sequence>MSYFSNVPQAPADGILKLSVLSKADSDANKVDLGVGAYRDDNGKPWVLPVIRTAEQRVASDPNGNHEYLGVGGLPALTSGAQTLIFGPDSPAIREKRVYTIQTISGTGANMVAAVFLKQFKQPADAAVYISKPTWGNHRSILQTAGHEVREYRYCNYDTLGLDIAGMLADLRAAPRNQIILLHACAHNPTGIDPTEQQWQQIADVMEERGHFPFFDCAYQGFATGDVDKDAYAIRLFVARGFELLVAESFAKNMGLYGERTGCLHAVTGDSALVASVSSQLNRLSRATISTASAYGAKLAGTVLQDPELYREWVGNMGEMSRRIKAMREGLRDRLRELGTPGDWDHVARQIGMFSFTGLSKPQVDVLREKYHLYMTDDGRISVAGLNSRNIDYVARAIDAVVRGDR</sequence>
<dbReference type="Gene3D" id="3.40.640.10">
    <property type="entry name" value="Type I PLP-dependent aspartate aminotransferase-like (Major domain)"/>
    <property type="match status" value="1"/>
</dbReference>
<dbReference type="OrthoDB" id="6752799at2759"/>
<feature type="domain" description="Aminotransferase class I/classII large" evidence="9">
    <location>
        <begin position="29"/>
        <end position="398"/>
    </location>
</feature>
<dbReference type="Pfam" id="PF00155">
    <property type="entry name" value="Aminotran_1_2"/>
    <property type="match status" value="1"/>
</dbReference>
<dbReference type="Gene3D" id="3.90.1150.10">
    <property type="entry name" value="Aspartate Aminotransferase, domain 1"/>
    <property type="match status" value="1"/>
</dbReference>
<dbReference type="GO" id="GO:0004069">
    <property type="term" value="F:L-aspartate:2-oxoglutarate aminotransferase activity"/>
    <property type="evidence" value="ECO:0007669"/>
    <property type="project" value="UniProtKB-EC"/>
</dbReference>
<comment type="similarity">
    <text evidence="2">Belongs to the class-I pyridoxal-phosphate-dependent aminotransferase family.</text>
</comment>
<reference evidence="10" key="1">
    <citation type="submission" date="2022-07" db="EMBL/GenBank/DDBJ databases">
        <title>Phylogenomic reconstructions and comparative analyses of Kickxellomycotina fungi.</title>
        <authorList>
            <person name="Reynolds N.K."/>
            <person name="Stajich J.E."/>
            <person name="Barry K."/>
            <person name="Grigoriev I.V."/>
            <person name="Crous P."/>
            <person name="Smith M.E."/>
        </authorList>
    </citation>
    <scope>NUCLEOTIDE SEQUENCE</scope>
    <source>
        <strain evidence="10">NBRC 32514</strain>
    </source>
</reference>
<keyword evidence="5 10" id="KW-0032">Aminotransferase</keyword>
<evidence type="ECO:0000256" key="8">
    <source>
        <dbReference type="ARBA" id="ARBA00030923"/>
    </source>
</evidence>
<evidence type="ECO:0000259" key="9">
    <source>
        <dbReference type="Pfam" id="PF00155"/>
    </source>
</evidence>
<keyword evidence="7" id="KW-0663">Pyridoxal phosphate</keyword>
<proteinExistence type="inferred from homology"/>
<protein>
    <recommendedName>
        <fullName evidence="4">aspartate transaminase</fullName>
        <ecNumber evidence="4">2.6.1.1</ecNumber>
    </recommendedName>
    <alternativeName>
        <fullName evidence="8">Transaminase A</fullName>
    </alternativeName>
</protein>
<evidence type="ECO:0000256" key="2">
    <source>
        <dbReference type="ARBA" id="ARBA00007441"/>
    </source>
</evidence>
<dbReference type="CDD" id="cd00609">
    <property type="entry name" value="AAT_like"/>
    <property type="match status" value="1"/>
</dbReference>
<dbReference type="PRINTS" id="PR00799">
    <property type="entry name" value="TRANSAMINASE"/>
</dbReference>
<dbReference type="InterPro" id="IPR000796">
    <property type="entry name" value="Asp_trans"/>
</dbReference>
<name>A0A9W7XVN0_9FUNG</name>
<dbReference type="InterPro" id="IPR015424">
    <property type="entry name" value="PyrdxlP-dep_Trfase"/>
</dbReference>
<evidence type="ECO:0000313" key="10">
    <source>
        <dbReference type="EMBL" id="KAJ1719840.1"/>
    </source>
</evidence>
<dbReference type="AlphaFoldDB" id="A0A9W7XVN0"/>
<dbReference type="FunFam" id="3.40.640.10:FF:000066">
    <property type="entry name" value="Aspartate aminotransferase"/>
    <property type="match status" value="1"/>
</dbReference>
<dbReference type="Proteomes" id="UP001149813">
    <property type="component" value="Unassembled WGS sequence"/>
</dbReference>
<dbReference type="FunFam" id="3.90.1150.10:FF:000001">
    <property type="entry name" value="Aspartate aminotransferase"/>
    <property type="match status" value="1"/>
</dbReference>
<dbReference type="EC" id="2.6.1.1" evidence="4"/>
<evidence type="ECO:0000256" key="4">
    <source>
        <dbReference type="ARBA" id="ARBA00012753"/>
    </source>
</evidence>
<keyword evidence="11" id="KW-1185">Reference proteome</keyword>
<dbReference type="InterPro" id="IPR015422">
    <property type="entry name" value="PyrdxlP-dep_Trfase_small"/>
</dbReference>
<evidence type="ECO:0000256" key="5">
    <source>
        <dbReference type="ARBA" id="ARBA00022576"/>
    </source>
</evidence>